<protein>
    <submittedName>
        <fullName evidence="4">Cell envelope protein</fullName>
    </submittedName>
</protein>
<reference evidence="4 5" key="1">
    <citation type="submission" date="2016-03" db="EMBL/GenBank/DDBJ databases">
        <title>Acinetobacter genomospecies 28 strain ANC 4149.</title>
        <authorList>
            <person name="Radolfova-Krizova L."/>
            <person name="Nemec A."/>
        </authorList>
    </citation>
    <scope>NUCLEOTIDE SEQUENCE [LARGE SCALE GENOMIC DNA]</scope>
    <source>
        <strain evidence="4 5">ANC 4149</strain>
    </source>
</reference>
<evidence type="ECO:0000256" key="1">
    <source>
        <dbReference type="SAM" id="SignalP"/>
    </source>
</evidence>
<feature type="domain" description="DUF1214" evidence="2">
    <location>
        <begin position="346"/>
        <end position="457"/>
    </location>
</feature>
<dbReference type="Pfam" id="PF06742">
    <property type="entry name" value="DUF1214"/>
    <property type="match status" value="1"/>
</dbReference>
<dbReference type="InterPro" id="IPR037049">
    <property type="entry name" value="DUF1214_C_sf"/>
</dbReference>
<keyword evidence="4" id="KW-0261">Viral envelope protein</keyword>
<dbReference type="PANTHER" id="PTHR36509:SF2">
    <property type="entry name" value="BLL3101 PROTEIN"/>
    <property type="match status" value="1"/>
</dbReference>
<dbReference type="AlphaFoldDB" id="A0A151Y1T5"/>
<dbReference type="STRING" id="1806892.AZH43_12345"/>
<dbReference type="Proteomes" id="UP000076276">
    <property type="component" value="Unassembled WGS sequence"/>
</dbReference>
<keyword evidence="5" id="KW-1185">Reference proteome</keyword>
<accession>A0A151Y1T5</accession>
<dbReference type="EMBL" id="LUAW01000020">
    <property type="protein sequence ID" value="KYQ72006.1"/>
    <property type="molecule type" value="Genomic_DNA"/>
</dbReference>
<dbReference type="Pfam" id="PF06863">
    <property type="entry name" value="DUF1254"/>
    <property type="match status" value="1"/>
</dbReference>
<name>A0A151Y1T5_9GAMM</name>
<evidence type="ECO:0000259" key="2">
    <source>
        <dbReference type="Pfam" id="PF06742"/>
    </source>
</evidence>
<dbReference type="Gene3D" id="2.60.40.1610">
    <property type="entry name" value="Domain of unknown function DUF1254"/>
    <property type="match status" value="1"/>
</dbReference>
<feature type="domain" description="DUF1254" evidence="3">
    <location>
        <begin position="76"/>
        <end position="205"/>
    </location>
</feature>
<gene>
    <name evidence="4" type="ORF">AZH43_12345</name>
</gene>
<dbReference type="SUPFAM" id="SSF160935">
    <property type="entry name" value="VPA0735-like"/>
    <property type="match status" value="1"/>
</dbReference>
<evidence type="ECO:0000313" key="5">
    <source>
        <dbReference type="Proteomes" id="UP000076276"/>
    </source>
</evidence>
<organism evidence="4 5">
    <name type="scientific">Acinetobacter pragensis</name>
    <dbReference type="NCBI Taxonomy" id="1806892"/>
    <lineage>
        <taxon>Bacteria</taxon>
        <taxon>Pseudomonadati</taxon>
        <taxon>Pseudomonadota</taxon>
        <taxon>Gammaproteobacteria</taxon>
        <taxon>Moraxellales</taxon>
        <taxon>Moraxellaceae</taxon>
        <taxon>Acinetobacter</taxon>
    </lineage>
</organism>
<evidence type="ECO:0000313" key="4">
    <source>
        <dbReference type="EMBL" id="KYQ72006.1"/>
    </source>
</evidence>
<dbReference type="InterPro" id="IPR010621">
    <property type="entry name" value="DUF1214"/>
</dbReference>
<dbReference type="InterPro" id="IPR010679">
    <property type="entry name" value="DUF1254"/>
</dbReference>
<dbReference type="PANTHER" id="PTHR36509">
    <property type="entry name" value="BLL3101 PROTEIN"/>
    <property type="match status" value="1"/>
</dbReference>
<sequence length="473" mass="53422">MRINSMTISKNKILFSALVGLGLSMSQPVFAKLTSAQAEELVKKAYIYGYPIVDNYRVQYSYFVDKNSPEYKGAWNEPHNIARVYTPKDTAIQTPNSDTPYTFVGADLRTEPLVLSVPEIDKKRYYSIQFVDMYTHNFAYVGSRATGNGAGKFLLVGPNWKGAKPAGIKDVIRSETDLAFLVYRTQLFSDKDLEQVKQIQSKYKISTLSEYLGTKAPKAAPAINFIKPLTLEEQKKSPEFFNELNFALQYTHVHPSEKAMLKEFEQIGIVPGKKFEYSKLDPVVQAAIPKGIQQAWADLQYRKTNFLDTGKISSADGFGTREFIDGRYLDRMMGAVFGIYGNTKEEALYPSYFVDAEGKPLDGKNSYQLTFPAGQLPPAKSFWSLTMYKLPESLLYENELNRYLINSTMTDQLKKNKDGSVTLYIQNKAPAANLKSNWLPAPAGPFLALMRLYWPEQAALDGTWKEPKIVKVK</sequence>
<feature type="signal peptide" evidence="1">
    <location>
        <begin position="1"/>
        <end position="31"/>
    </location>
</feature>
<comment type="caution">
    <text evidence="4">The sequence shown here is derived from an EMBL/GenBank/DDBJ whole genome shotgun (WGS) entry which is preliminary data.</text>
</comment>
<evidence type="ECO:0000259" key="3">
    <source>
        <dbReference type="Pfam" id="PF06863"/>
    </source>
</evidence>
<keyword evidence="1" id="KW-0732">Signal</keyword>
<proteinExistence type="predicted"/>
<dbReference type="InterPro" id="IPR037050">
    <property type="entry name" value="DUF1254_sf"/>
</dbReference>
<feature type="chain" id="PRO_5007592173" evidence="1">
    <location>
        <begin position="32"/>
        <end position="473"/>
    </location>
</feature>
<keyword evidence="4" id="KW-0946">Virion</keyword>
<dbReference type="Gene3D" id="2.60.120.600">
    <property type="entry name" value="Domain of unknown function DUF1214, C-terminal domain"/>
    <property type="match status" value="1"/>
</dbReference>